<evidence type="ECO:0000256" key="1">
    <source>
        <dbReference type="SAM" id="Coils"/>
    </source>
</evidence>
<evidence type="ECO:0000313" key="3">
    <source>
        <dbReference type="EMBL" id="PJB83070.1"/>
    </source>
</evidence>
<dbReference type="SUPFAM" id="SSF47090">
    <property type="entry name" value="PGBD-like"/>
    <property type="match status" value="1"/>
</dbReference>
<name>A0A2M8D7D1_9BACT</name>
<proteinExistence type="predicted"/>
<dbReference type="InterPro" id="IPR036365">
    <property type="entry name" value="PGBD-like_sf"/>
</dbReference>
<dbReference type="Proteomes" id="UP000229236">
    <property type="component" value="Unassembled WGS sequence"/>
</dbReference>
<evidence type="ECO:0000313" key="4">
    <source>
        <dbReference type="Proteomes" id="UP000229236"/>
    </source>
</evidence>
<dbReference type="Pfam" id="PF01471">
    <property type="entry name" value="PG_binding_1"/>
    <property type="match status" value="1"/>
</dbReference>
<reference evidence="4" key="1">
    <citation type="submission" date="2017-09" db="EMBL/GenBank/DDBJ databases">
        <title>Depth-based differentiation of microbial function through sediment-hosted aquifers and enrichment of novel symbionts in the deep terrestrial subsurface.</title>
        <authorList>
            <person name="Probst A.J."/>
            <person name="Ladd B."/>
            <person name="Jarett J.K."/>
            <person name="Geller-Mcgrath D.E."/>
            <person name="Sieber C.M.K."/>
            <person name="Emerson J.B."/>
            <person name="Anantharaman K."/>
            <person name="Thomas B.C."/>
            <person name="Malmstrom R."/>
            <person name="Stieglmeier M."/>
            <person name="Klingl A."/>
            <person name="Woyke T."/>
            <person name="Ryan C.M."/>
            <person name="Banfield J.F."/>
        </authorList>
    </citation>
    <scope>NUCLEOTIDE SEQUENCE [LARGE SCALE GENOMIC DNA]</scope>
</reference>
<accession>A0A2M8D7D1</accession>
<evidence type="ECO:0000259" key="2">
    <source>
        <dbReference type="Pfam" id="PF01471"/>
    </source>
</evidence>
<comment type="caution">
    <text evidence="3">The sequence shown here is derived from an EMBL/GenBank/DDBJ whole genome shotgun (WGS) entry which is preliminary data.</text>
</comment>
<dbReference type="Gene3D" id="1.10.101.10">
    <property type="entry name" value="PGBD-like superfamily/PGBD"/>
    <property type="match status" value="1"/>
</dbReference>
<keyword evidence="1" id="KW-0175">Coiled coil</keyword>
<gene>
    <name evidence="3" type="ORF">CO088_02355</name>
</gene>
<feature type="coiled-coil region" evidence="1">
    <location>
        <begin position="146"/>
        <end position="173"/>
    </location>
</feature>
<dbReference type="AlphaFoldDB" id="A0A2M8D7D1"/>
<organism evidence="3 4">
    <name type="scientific">Candidatus Yonathbacteria bacterium CG_4_9_14_0_8_um_filter_46_47</name>
    <dbReference type="NCBI Taxonomy" id="1975106"/>
    <lineage>
        <taxon>Bacteria</taxon>
        <taxon>Candidatus Yonathiibacteriota</taxon>
    </lineage>
</organism>
<feature type="domain" description="Peptidoglycan binding-like" evidence="2">
    <location>
        <begin position="63"/>
        <end position="105"/>
    </location>
</feature>
<sequence length="182" mass="19844">MIVASSSVSSSLSGNALAHVDDVITLPSATTTLANEVEEPSLRLPILISTYQFTTTLRLGDHGDGVIALQQILRQQGFFLYPEGEITGYYGVLTMRAVRRFQCARNIICSGTEAATGYGVFGPMTRNALNALIHASASTTPDDELIISLQKQIEELRKQLVSLLELMVTEMRKVLQNGQKTL</sequence>
<protein>
    <recommendedName>
        <fullName evidence="2">Peptidoglycan binding-like domain-containing protein</fullName>
    </recommendedName>
</protein>
<dbReference type="InterPro" id="IPR002477">
    <property type="entry name" value="Peptidoglycan-bd-like"/>
</dbReference>
<dbReference type="EMBL" id="PFTM01000042">
    <property type="protein sequence ID" value="PJB83070.1"/>
    <property type="molecule type" value="Genomic_DNA"/>
</dbReference>
<dbReference type="InterPro" id="IPR036366">
    <property type="entry name" value="PGBDSf"/>
</dbReference>